<sequence>MTIEKLSNDSIFQFISFLEKSFKDTYQNIYPIEYIEKIINDFYSPDNIVRDNNKDSEDWQGYYVYLENNKIVGAIAGGQVQDNIYQVFMLYVHPDFQSRGIGTELLDFITNKQIQYNATTQIVNVSVDNKSAIDYYEYKKFKKIKVVKNWFLYSEYKFKDYRYSRSLKI</sequence>
<gene>
    <name evidence="2" type="ordered locus">MCCL_plsA0005</name>
</gene>
<dbReference type="Proteomes" id="UP000001383">
    <property type="component" value="Plasmid pMCCL1"/>
</dbReference>
<name>B9EC61_MACCJ</name>
<dbReference type="InterPro" id="IPR016181">
    <property type="entry name" value="Acyl_CoA_acyltransferase"/>
</dbReference>
<dbReference type="PROSITE" id="PS51186">
    <property type="entry name" value="GNAT"/>
    <property type="match status" value="1"/>
</dbReference>
<proteinExistence type="predicted"/>
<dbReference type="GO" id="GO:0016747">
    <property type="term" value="F:acyltransferase activity, transferring groups other than amino-acyl groups"/>
    <property type="evidence" value="ECO:0007669"/>
    <property type="project" value="InterPro"/>
</dbReference>
<organism evidence="2 3">
    <name type="scientific">Macrococcus caseolyticus (strain JCSC5402)</name>
    <name type="common">Macrococcoides caseolyticum</name>
    <dbReference type="NCBI Taxonomy" id="458233"/>
    <lineage>
        <taxon>Bacteria</taxon>
        <taxon>Bacillati</taxon>
        <taxon>Bacillota</taxon>
        <taxon>Bacilli</taxon>
        <taxon>Bacillales</taxon>
        <taxon>Staphylococcaceae</taxon>
        <taxon>Macrococcoides</taxon>
    </lineage>
</organism>
<reference evidence="2 3" key="1">
    <citation type="journal article" date="2009" name="J. Bacteriol.">
        <title>Complete genome sequence of Macrococcus caseolyticus strain JCSCS5402, reflecting the ancestral genome of the human-pathogenic staphylococci.</title>
        <authorList>
            <person name="Baba T."/>
            <person name="Kuwahara-Arai K."/>
            <person name="Uchiyama I."/>
            <person name="Takeuchi F."/>
            <person name="Ito T."/>
            <person name="Hiramatsu K."/>
        </authorList>
    </citation>
    <scope>NUCLEOTIDE SEQUENCE [LARGE SCALE GENOMIC DNA]</scope>
    <source>
        <strain evidence="2 3">JCSC5402</strain>
        <plasmid evidence="2 3">pMCCL1</plasmid>
    </source>
</reference>
<dbReference type="EMBL" id="AP009485">
    <property type="protein sequence ID" value="BAH18669.1"/>
    <property type="molecule type" value="Genomic_DNA"/>
</dbReference>
<dbReference type="InterPro" id="IPR000182">
    <property type="entry name" value="GNAT_dom"/>
</dbReference>
<dbReference type="AlphaFoldDB" id="B9EC61"/>
<dbReference type="eggNOG" id="COG0456">
    <property type="taxonomic scope" value="Bacteria"/>
</dbReference>
<evidence type="ECO:0000313" key="3">
    <source>
        <dbReference type="Proteomes" id="UP000001383"/>
    </source>
</evidence>
<evidence type="ECO:0000313" key="2">
    <source>
        <dbReference type="EMBL" id="BAH18669.1"/>
    </source>
</evidence>
<dbReference type="Gene3D" id="3.40.630.30">
    <property type="match status" value="1"/>
</dbReference>
<dbReference type="HOGENOM" id="CLU_013985_18_3_9"/>
<dbReference type="RefSeq" id="WP_012655835.1">
    <property type="nucleotide sequence ID" value="NC_011995.1"/>
</dbReference>
<dbReference type="Pfam" id="PF00583">
    <property type="entry name" value="Acetyltransf_1"/>
    <property type="match status" value="1"/>
</dbReference>
<dbReference type="KEGG" id="mcl:MCCL_plsA0005"/>
<dbReference type="SUPFAM" id="SSF55729">
    <property type="entry name" value="Acyl-CoA N-acyltransferases (Nat)"/>
    <property type="match status" value="1"/>
</dbReference>
<feature type="domain" description="N-acetyltransferase" evidence="1">
    <location>
        <begin position="1"/>
        <end position="168"/>
    </location>
</feature>
<accession>B9EC61</accession>
<geneLocation type="plasmid" evidence="2 3">
    <name>pMCCL1</name>
</geneLocation>
<protein>
    <recommendedName>
        <fullName evidence="1">N-acetyltransferase domain-containing protein</fullName>
    </recommendedName>
</protein>
<dbReference type="OrthoDB" id="2242710at2"/>
<evidence type="ECO:0000259" key="1">
    <source>
        <dbReference type="PROSITE" id="PS51186"/>
    </source>
</evidence>
<keyword evidence="2" id="KW-0614">Plasmid</keyword>
<dbReference type="CDD" id="cd04301">
    <property type="entry name" value="NAT_SF"/>
    <property type="match status" value="1"/>
</dbReference>